<evidence type="ECO:0000313" key="2">
    <source>
        <dbReference type="EMBL" id="CDY13077.1"/>
    </source>
</evidence>
<dbReference type="Gramene" id="CDY13077">
    <property type="protein sequence ID" value="CDY13077"/>
    <property type="gene ID" value="GSBRNA2T00070909001"/>
</dbReference>
<organism evidence="2 3">
    <name type="scientific">Brassica napus</name>
    <name type="common">Rape</name>
    <dbReference type="NCBI Taxonomy" id="3708"/>
    <lineage>
        <taxon>Eukaryota</taxon>
        <taxon>Viridiplantae</taxon>
        <taxon>Streptophyta</taxon>
        <taxon>Embryophyta</taxon>
        <taxon>Tracheophyta</taxon>
        <taxon>Spermatophyta</taxon>
        <taxon>Magnoliopsida</taxon>
        <taxon>eudicotyledons</taxon>
        <taxon>Gunneridae</taxon>
        <taxon>Pentapetalae</taxon>
        <taxon>rosids</taxon>
        <taxon>malvids</taxon>
        <taxon>Brassicales</taxon>
        <taxon>Brassicaceae</taxon>
        <taxon>Brassiceae</taxon>
        <taxon>Brassica</taxon>
    </lineage>
</organism>
<name>A0A078FJD4_BRANA</name>
<proteinExistence type="predicted"/>
<gene>
    <name evidence="2" type="primary">BnaA09g17400D</name>
    <name evidence="2" type="ORF">GSBRNA2T00070909001</name>
</gene>
<dbReference type="Proteomes" id="UP000028999">
    <property type="component" value="Unassembled WGS sequence"/>
</dbReference>
<sequence length="81" mass="9472">MVWFRAGSNNTLPPFSNPFLPLISPQTKPTEHHRSYPPSRPPLQTNRQLLRWHQQRLPRGAPKSLGIRSHQRRRVLGQFLS</sequence>
<keyword evidence="3" id="KW-1185">Reference proteome</keyword>
<dbReference type="PaxDb" id="3708-A0A078FJD4"/>
<reference evidence="2 3" key="1">
    <citation type="journal article" date="2014" name="Science">
        <title>Plant genetics. Early allopolyploid evolution in the post-Neolithic Brassica napus oilseed genome.</title>
        <authorList>
            <person name="Chalhoub B."/>
            <person name="Denoeud F."/>
            <person name="Liu S."/>
            <person name="Parkin I.A."/>
            <person name="Tang H."/>
            <person name="Wang X."/>
            <person name="Chiquet J."/>
            <person name="Belcram H."/>
            <person name="Tong C."/>
            <person name="Samans B."/>
            <person name="Correa M."/>
            <person name="Da Silva C."/>
            <person name="Just J."/>
            <person name="Falentin C."/>
            <person name="Koh C.S."/>
            <person name="Le Clainche I."/>
            <person name="Bernard M."/>
            <person name="Bento P."/>
            <person name="Noel B."/>
            <person name="Labadie K."/>
            <person name="Alberti A."/>
            <person name="Charles M."/>
            <person name="Arnaud D."/>
            <person name="Guo H."/>
            <person name="Daviaud C."/>
            <person name="Alamery S."/>
            <person name="Jabbari K."/>
            <person name="Zhao M."/>
            <person name="Edger P.P."/>
            <person name="Chelaifa H."/>
            <person name="Tack D."/>
            <person name="Lassalle G."/>
            <person name="Mestiri I."/>
            <person name="Schnel N."/>
            <person name="Le Paslier M.C."/>
            <person name="Fan G."/>
            <person name="Renault V."/>
            <person name="Bayer P.E."/>
            <person name="Golicz A.A."/>
            <person name="Manoli S."/>
            <person name="Lee T.H."/>
            <person name="Thi V.H."/>
            <person name="Chalabi S."/>
            <person name="Hu Q."/>
            <person name="Fan C."/>
            <person name="Tollenaere R."/>
            <person name="Lu Y."/>
            <person name="Battail C."/>
            <person name="Shen J."/>
            <person name="Sidebottom C.H."/>
            <person name="Wang X."/>
            <person name="Canaguier A."/>
            <person name="Chauveau A."/>
            <person name="Berard A."/>
            <person name="Deniot G."/>
            <person name="Guan M."/>
            <person name="Liu Z."/>
            <person name="Sun F."/>
            <person name="Lim Y.P."/>
            <person name="Lyons E."/>
            <person name="Town C.D."/>
            <person name="Bancroft I."/>
            <person name="Wang X."/>
            <person name="Meng J."/>
            <person name="Ma J."/>
            <person name="Pires J.C."/>
            <person name="King G.J."/>
            <person name="Brunel D."/>
            <person name="Delourme R."/>
            <person name="Renard M."/>
            <person name="Aury J.M."/>
            <person name="Adams K.L."/>
            <person name="Batley J."/>
            <person name="Snowdon R.J."/>
            <person name="Tost J."/>
            <person name="Edwards D."/>
            <person name="Zhou Y."/>
            <person name="Hua W."/>
            <person name="Sharpe A.G."/>
            <person name="Paterson A.H."/>
            <person name="Guan C."/>
            <person name="Wincker P."/>
        </authorList>
    </citation>
    <scope>NUCLEOTIDE SEQUENCE [LARGE SCALE GENOMIC DNA]</scope>
    <source>
        <strain evidence="3">cv. Darmor-bzh</strain>
    </source>
</reference>
<evidence type="ECO:0000256" key="1">
    <source>
        <dbReference type="SAM" id="MobiDB-lite"/>
    </source>
</evidence>
<feature type="region of interest" description="Disordered" evidence="1">
    <location>
        <begin position="25"/>
        <end position="44"/>
    </location>
</feature>
<accession>A0A078FJD4</accession>
<dbReference type="AlphaFoldDB" id="A0A078FJD4"/>
<dbReference type="EMBL" id="LK032031">
    <property type="protein sequence ID" value="CDY13077.1"/>
    <property type="molecule type" value="Genomic_DNA"/>
</dbReference>
<evidence type="ECO:0000313" key="3">
    <source>
        <dbReference type="Proteomes" id="UP000028999"/>
    </source>
</evidence>
<protein>
    <submittedName>
        <fullName evidence="2">BnaA09g17400D protein</fullName>
    </submittedName>
</protein>
<feature type="region of interest" description="Disordered" evidence="1">
    <location>
        <begin position="57"/>
        <end position="81"/>
    </location>
</feature>